<dbReference type="GO" id="GO:0000785">
    <property type="term" value="C:chromatin"/>
    <property type="evidence" value="ECO:0007669"/>
    <property type="project" value="TreeGrafter"/>
</dbReference>
<dbReference type="GO" id="GO:0005667">
    <property type="term" value="C:transcription regulator complex"/>
    <property type="evidence" value="ECO:0007669"/>
    <property type="project" value="TreeGrafter"/>
</dbReference>
<keyword evidence="4" id="KW-0862">Zinc</keyword>
<evidence type="ECO:0000256" key="6">
    <source>
        <dbReference type="SAM" id="MobiDB-lite"/>
    </source>
</evidence>
<name>L8WP12_THACA</name>
<feature type="domain" description="C2H2-type" evidence="7">
    <location>
        <begin position="316"/>
        <end position="343"/>
    </location>
</feature>
<evidence type="ECO:0000259" key="7">
    <source>
        <dbReference type="PROSITE" id="PS50157"/>
    </source>
</evidence>
<dbReference type="PROSITE" id="PS50157">
    <property type="entry name" value="ZINC_FINGER_C2H2_2"/>
    <property type="match status" value="1"/>
</dbReference>
<keyword evidence="2" id="KW-0677">Repeat</keyword>
<dbReference type="PANTHER" id="PTHR14003">
    <property type="entry name" value="TRANSCRIPTIONAL REPRESSOR PROTEIN YY"/>
    <property type="match status" value="1"/>
</dbReference>
<evidence type="ECO:0000256" key="2">
    <source>
        <dbReference type="ARBA" id="ARBA00022737"/>
    </source>
</evidence>
<dbReference type="GO" id="GO:0000981">
    <property type="term" value="F:DNA-binding transcription factor activity, RNA polymerase II-specific"/>
    <property type="evidence" value="ECO:0007669"/>
    <property type="project" value="TreeGrafter"/>
</dbReference>
<feature type="compositionally biased region" description="Acidic residues" evidence="6">
    <location>
        <begin position="78"/>
        <end position="96"/>
    </location>
</feature>
<dbReference type="InterPro" id="IPR013087">
    <property type="entry name" value="Znf_C2H2_type"/>
</dbReference>
<gene>
    <name evidence="8" type="ORF">AG1IA_06248</name>
</gene>
<accession>L8WP12</accession>
<feature type="region of interest" description="Disordered" evidence="6">
    <location>
        <begin position="253"/>
        <end position="272"/>
    </location>
</feature>
<dbReference type="InterPro" id="IPR036236">
    <property type="entry name" value="Znf_C2H2_sf"/>
</dbReference>
<feature type="region of interest" description="Disordered" evidence="6">
    <location>
        <begin position="77"/>
        <end position="102"/>
    </location>
</feature>
<dbReference type="STRING" id="983506.L8WP12"/>
<keyword evidence="3 5" id="KW-0863">Zinc-finger</keyword>
<feature type="region of interest" description="Disordered" evidence="6">
    <location>
        <begin position="1"/>
        <end position="55"/>
    </location>
</feature>
<dbReference type="Pfam" id="PF00096">
    <property type="entry name" value="zf-C2H2"/>
    <property type="match status" value="1"/>
</dbReference>
<dbReference type="GO" id="GO:0031519">
    <property type="term" value="C:PcG protein complex"/>
    <property type="evidence" value="ECO:0007669"/>
    <property type="project" value="TreeGrafter"/>
</dbReference>
<dbReference type="AlphaFoldDB" id="L8WP12"/>
<dbReference type="Proteomes" id="UP000011668">
    <property type="component" value="Unassembled WGS sequence"/>
</dbReference>
<sequence>MSSVKAEVSESELTIGPARPDCGDQTSPGANINDSDSGPPTPNPPTLALPKLVKRENDEDDPLTYLVELFALGLTTLDDSDDSGDSDDSDDDSENESEPRDRALDNKCGRLYYYDDFRRVYSEGGTLIHDGFSDLLSPFQIDGVPYWFSIDGLLSCDTDGTPYSVFTWHNGPDPLDLCELLGPQFISPADPLSQPDLTPYSHHTPSLEPISGQLYPTLIGKTEVFSPSVNPNSLQQAFQGGLKPLVWSPTASDQKSPIVSGTSRASSMGPPLFPETQCGLPLTNSIVDKWRAETLEAQQEAARARPVRKADKNERRRCPVCNKIFRRPSSLEDHLNVHSGDKPHVCPFKGCHTGFATKSNMKRHFLTHRVGPLEDYGTGMIHQPDVVYKLDGTGPKKTSRPVPYANHAPPMICNVAMLFHKTNCLLRCIDFATRAQDDRRLYGSIGR</sequence>
<dbReference type="GO" id="GO:0000978">
    <property type="term" value="F:RNA polymerase II cis-regulatory region sequence-specific DNA binding"/>
    <property type="evidence" value="ECO:0007669"/>
    <property type="project" value="TreeGrafter"/>
</dbReference>
<feature type="compositionally biased region" description="Polar residues" evidence="6">
    <location>
        <begin position="24"/>
        <end position="38"/>
    </location>
</feature>
<evidence type="ECO:0000256" key="4">
    <source>
        <dbReference type="ARBA" id="ARBA00022833"/>
    </source>
</evidence>
<dbReference type="OrthoDB" id="6077919at2759"/>
<organism evidence="8 9">
    <name type="scientific">Thanatephorus cucumeris (strain AG1-IA)</name>
    <name type="common">Rice sheath blight fungus</name>
    <name type="synonym">Rhizoctonia solani</name>
    <dbReference type="NCBI Taxonomy" id="983506"/>
    <lineage>
        <taxon>Eukaryota</taxon>
        <taxon>Fungi</taxon>
        <taxon>Dikarya</taxon>
        <taxon>Basidiomycota</taxon>
        <taxon>Agaricomycotina</taxon>
        <taxon>Agaricomycetes</taxon>
        <taxon>Cantharellales</taxon>
        <taxon>Ceratobasidiaceae</taxon>
        <taxon>Rhizoctonia</taxon>
        <taxon>Rhizoctonia solani AG-1</taxon>
    </lineage>
</organism>
<dbReference type="HOGENOM" id="CLU_636390_0_0_1"/>
<dbReference type="PANTHER" id="PTHR14003:SF19">
    <property type="entry name" value="YY2 TRANSCRIPTION FACTOR"/>
    <property type="match status" value="1"/>
</dbReference>
<dbReference type="SMART" id="SM00355">
    <property type="entry name" value="ZnF_C2H2"/>
    <property type="match status" value="2"/>
</dbReference>
<evidence type="ECO:0000313" key="8">
    <source>
        <dbReference type="EMBL" id="ELU39720.1"/>
    </source>
</evidence>
<comment type="caution">
    <text evidence="8">The sequence shown here is derived from an EMBL/GenBank/DDBJ whole genome shotgun (WGS) entry which is preliminary data.</text>
</comment>
<protein>
    <submittedName>
        <fullName evidence="8">Zf-C2H2 domain-containing protein</fullName>
    </submittedName>
</protein>
<evidence type="ECO:0000256" key="5">
    <source>
        <dbReference type="PROSITE-ProRule" id="PRU00042"/>
    </source>
</evidence>
<evidence type="ECO:0000256" key="3">
    <source>
        <dbReference type="ARBA" id="ARBA00022771"/>
    </source>
</evidence>
<reference evidence="8 9" key="1">
    <citation type="journal article" date="2013" name="Nat. Commun.">
        <title>The evolution and pathogenic mechanisms of the rice sheath blight pathogen.</title>
        <authorList>
            <person name="Zheng A."/>
            <person name="Lin R."/>
            <person name="Xu L."/>
            <person name="Qin P."/>
            <person name="Tang C."/>
            <person name="Ai P."/>
            <person name="Zhang D."/>
            <person name="Liu Y."/>
            <person name="Sun Z."/>
            <person name="Feng H."/>
            <person name="Wang Y."/>
            <person name="Chen Y."/>
            <person name="Liang X."/>
            <person name="Fu R."/>
            <person name="Li Q."/>
            <person name="Zhang J."/>
            <person name="Yu X."/>
            <person name="Xie Z."/>
            <person name="Ding L."/>
            <person name="Guan P."/>
            <person name="Tang J."/>
            <person name="Liang Y."/>
            <person name="Wang S."/>
            <person name="Deng Q."/>
            <person name="Li S."/>
            <person name="Zhu J."/>
            <person name="Wang L."/>
            <person name="Liu H."/>
            <person name="Li P."/>
        </authorList>
    </citation>
    <scope>NUCLEOTIDE SEQUENCE [LARGE SCALE GENOMIC DNA]</scope>
    <source>
        <strain evidence="9">AG-1 IA</strain>
    </source>
</reference>
<proteinExistence type="predicted"/>
<dbReference type="GO" id="GO:0008270">
    <property type="term" value="F:zinc ion binding"/>
    <property type="evidence" value="ECO:0007669"/>
    <property type="project" value="UniProtKB-KW"/>
</dbReference>
<evidence type="ECO:0000256" key="1">
    <source>
        <dbReference type="ARBA" id="ARBA00022723"/>
    </source>
</evidence>
<dbReference type="SUPFAM" id="SSF57667">
    <property type="entry name" value="beta-beta-alpha zinc fingers"/>
    <property type="match status" value="1"/>
</dbReference>
<dbReference type="EMBL" id="AFRT01001639">
    <property type="protein sequence ID" value="ELU39720.1"/>
    <property type="molecule type" value="Genomic_DNA"/>
</dbReference>
<dbReference type="PROSITE" id="PS00028">
    <property type="entry name" value="ZINC_FINGER_C2H2_1"/>
    <property type="match status" value="2"/>
</dbReference>
<keyword evidence="9" id="KW-1185">Reference proteome</keyword>
<dbReference type="Gene3D" id="3.30.160.60">
    <property type="entry name" value="Classic Zinc Finger"/>
    <property type="match status" value="2"/>
</dbReference>
<feature type="compositionally biased region" description="Polar residues" evidence="6">
    <location>
        <begin position="253"/>
        <end position="266"/>
    </location>
</feature>
<evidence type="ECO:0000313" key="9">
    <source>
        <dbReference type="Proteomes" id="UP000011668"/>
    </source>
</evidence>
<keyword evidence="1" id="KW-0479">Metal-binding</keyword>